<comment type="caution">
    <text evidence="1">The sequence shown here is derived from an EMBL/GenBank/DDBJ whole genome shotgun (WGS) entry which is preliminary data.</text>
</comment>
<dbReference type="EMBL" id="JAAIUW010000004">
    <property type="protein sequence ID" value="KAF7835495.1"/>
    <property type="molecule type" value="Genomic_DNA"/>
</dbReference>
<protein>
    <submittedName>
        <fullName evidence="1">Uncharacterized protein</fullName>
    </submittedName>
</protein>
<name>A0A834X0J0_9FABA</name>
<gene>
    <name evidence="1" type="ORF">G2W53_010354</name>
</gene>
<organism evidence="1 2">
    <name type="scientific">Senna tora</name>
    <dbReference type="NCBI Taxonomy" id="362788"/>
    <lineage>
        <taxon>Eukaryota</taxon>
        <taxon>Viridiplantae</taxon>
        <taxon>Streptophyta</taxon>
        <taxon>Embryophyta</taxon>
        <taxon>Tracheophyta</taxon>
        <taxon>Spermatophyta</taxon>
        <taxon>Magnoliopsida</taxon>
        <taxon>eudicotyledons</taxon>
        <taxon>Gunneridae</taxon>
        <taxon>Pentapetalae</taxon>
        <taxon>rosids</taxon>
        <taxon>fabids</taxon>
        <taxon>Fabales</taxon>
        <taxon>Fabaceae</taxon>
        <taxon>Caesalpinioideae</taxon>
        <taxon>Cassia clade</taxon>
        <taxon>Senna</taxon>
    </lineage>
</organism>
<keyword evidence="2" id="KW-1185">Reference proteome</keyword>
<reference evidence="1" key="1">
    <citation type="submission" date="2020-09" db="EMBL/GenBank/DDBJ databases">
        <title>Genome-Enabled Discovery of Anthraquinone Biosynthesis in Senna tora.</title>
        <authorList>
            <person name="Kang S.-H."/>
            <person name="Pandey R.P."/>
            <person name="Lee C.-M."/>
            <person name="Sim J.-S."/>
            <person name="Jeong J.-T."/>
            <person name="Choi B.-S."/>
            <person name="Jung M."/>
            <person name="Ginzburg D."/>
            <person name="Zhao K."/>
            <person name="Won S.Y."/>
            <person name="Oh T.-J."/>
            <person name="Yu Y."/>
            <person name="Kim N.-H."/>
            <person name="Lee O.R."/>
            <person name="Lee T.-H."/>
            <person name="Bashyal P."/>
            <person name="Kim T.-S."/>
            <person name="Lee W.-H."/>
            <person name="Kawkins C."/>
            <person name="Kim C.-K."/>
            <person name="Kim J.S."/>
            <person name="Ahn B.O."/>
            <person name="Rhee S.Y."/>
            <person name="Sohng J.K."/>
        </authorList>
    </citation>
    <scope>NUCLEOTIDE SEQUENCE</scope>
    <source>
        <tissue evidence="1">Leaf</tissue>
    </source>
</reference>
<evidence type="ECO:0000313" key="1">
    <source>
        <dbReference type="EMBL" id="KAF7835495.1"/>
    </source>
</evidence>
<accession>A0A834X0J0</accession>
<proteinExistence type="predicted"/>
<sequence length="45" mass="5248">MEEARIMTYHISDGKSRSDRRNVHKVRVKSPIAQITGTDRFALYL</sequence>
<dbReference type="Proteomes" id="UP000634136">
    <property type="component" value="Unassembled WGS sequence"/>
</dbReference>
<evidence type="ECO:0000313" key="2">
    <source>
        <dbReference type="Proteomes" id="UP000634136"/>
    </source>
</evidence>
<dbReference type="AlphaFoldDB" id="A0A834X0J0"/>